<dbReference type="PROSITE" id="PS50157">
    <property type="entry name" value="ZINC_FINGER_C2H2_2"/>
    <property type="match status" value="9"/>
</dbReference>
<evidence type="ECO:0000313" key="15">
    <source>
        <dbReference type="Ensembl" id="ENSNMLP00000002321.1"/>
    </source>
</evidence>
<dbReference type="PANTHER" id="PTHR15507:SF14">
    <property type="entry name" value="ZINC FINGER PROTEIN 292"/>
    <property type="match status" value="1"/>
</dbReference>
<keyword evidence="10" id="KW-0804">Transcription</keyword>
<keyword evidence="3" id="KW-0597">Phosphoprotein</keyword>
<keyword evidence="6 12" id="KW-0863">Zinc-finger</keyword>
<feature type="domain" description="C2H2-type" evidence="14">
    <location>
        <begin position="661"/>
        <end position="690"/>
    </location>
</feature>
<dbReference type="Gene3D" id="3.30.160.60">
    <property type="entry name" value="Classic Zinc Finger"/>
    <property type="match status" value="5"/>
</dbReference>
<evidence type="ECO:0000259" key="14">
    <source>
        <dbReference type="PROSITE" id="PS50157"/>
    </source>
</evidence>
<evidence type="ECO:0000256" key="12">
    <source>
        <dbReference type="PROSITE-ProRule" id="PRU00042"/>
    </source>
</evidence>
<feature type="domain" description="C2H2-type" evidence="14">
    <location>
        <begin position="604"/>
        <end position="633"/>
    </location>
</feature>
<dbReference type="Proteomes" id="UP000694523">
    <property type="component" value="Unplaced"/>
</dbReference>
<organism evidence="15 16">
    <name type="scientific">Neogobius melanostomus</name>
    <name type="common">round goby</name>
    <dbReference type="NCBI Taxonomy" id="47308"/>
    <lineage>
        <taxon>Eukaryota</taxon>
        <taxon>Metazoa</taxon>
        <taxon>Chordata</taxon>
        <taxon>Craniata</taxon>
        <taxon>Vertebrata</taxon>
        <taxon>Euteleostomi</taxon>
        <taxon>Actinopterygii</taxon>
        <taxon>Neopterygii</taxon>
        <taxon>Teleostei</taxon>
        <taxon>Neoteleostei</taxon>
        <taxon>Acanthomorphata</taxon>
        <taxon>Gobiaria</taxon>
        <taxon>Gobiiformes</taxon>
        <taxon>Gobioidei</taxon>
        <taxon>Gobiidae</taxon>
        <taxon>Benthophilinae</taxon>
        <taxon>Neogobiini</taxon>
        <taxon>Neogobius</taxon>
    </lineage>
</organism>
<dbReference type="Pfam" id="PF25580">
    <property type="entry name" value="TPR_Rlf"/>
    <property type="match status" value="1"/>
</dbReference>
<feature type="region of interest" description="Disordered" evidence="13">
    <location>
        <begin position="1362"/>
        <end position="1401"/>
    </location>
</feature>
<feature type="region of interest" description="Disordered" evidence="13">
    <location>
        <begin position="1098"/>
        <end position="1121"/>
    </location>
</feature>
<dbReference type="Pfam" id="PF25420">
    <property type="entry name" value="zf-C2H2_ZN292"/>
    <property type="match status" value="1"/>
</dbReference>
<feature type="compositionally biased region" description="Basic and acidic residues" evidence="13">
    <location>
        <begin position="1452"/>
        <end position="1462"/>
    </location>
</feature>
<dbReference type="InterPro" id="IPR057986">
    <property type="entry name" value="TPR_Rlf/292/654"/>
</dbReference>
<dbReference type="GO" id="GO:0000981">
    <property type="term" value="F:DNA-binding transcription factor activity, RNA polymerase II-specific"/>
    <property type="evidence" value="ECO:0007669"/>
    <property type="project" value="TreeGrafter"/>
</dbReference>
<comment type="similarity">
    <text evidence="2">Belongs to the krueppel C2H2-type zinc-finger protein family.</text>
</comment>
<evidence type="ECO:0000256" key="3">
    <source>
        <dbReference type="ARBA" id="ARBA00022553"/>
    </source>
</evidence>
<keyword evidence="16" id="KW-1185">Reference proteome</keyword>
<evidence type="ECO:0000256" key="9">
    <source>
        <dbReference type="ARBA" id="ARBA00023125"/>
    </source>
</evidence>
<feature type="compositionally biased region" description="Acidic residues" evidence="13">
    <location>
        <begin position="1103"/>
        <end position="1118"/>
    </location>
</feature>
<sequence length="1574" mass="179607">FVELLLSQKELPEDVWNEFISCVQFSHGKLQETGLTQLSMLWTLGQQEGVWANPVLQGIMSGEELPSQKSTFLRVKQLIKDQQLEKAARLAKTCSESTLCEGKANFKQMYLVCLCLCTTIQQDQLMEELSKVDCHDVLEMICNLESDGDEKGAFTLCSAFLSRQLVQADAYCAWELTLFWSKLLKRLEPSEKAFLDKCCQMSLLSKTVYHILFLIKVIQSEIKEAGLPVCIEMCIRALRMQTEDGNTKATVCKTVTCLLPNDLEVKRACQLTQFLLEPTVDSYYAVETLYNEPDQKLDEDKMAVPNSLRCELLLVFKTQWPFDPEFWDWKTLKRRCLALMGEEASIVSSIDSLNDTDDAEEEDTWIDDGFLESADKKVSGTYELTNQMDKKQKNREMKKLREKGFISARFRNWQVYMQYCVLCDKEFLGHRIIRHAQIHFDHGVYSCPICTQSFNSKETLIPHVTSHVKQSSKDRLTAMKANRKLSNPKTAAPMIASLICKTENEGSKSGGSLGQNFDCIQNSHGRFSEEPSEEVVCPVGTCKKTFKFYRNLIAHVKAHRDDEEAKSYLDLHSNKVVCQYCRRHFVSVNHLNDHLQVHCGTKPYICIQLNCKASFLSNTELLVHRKTHSHFKARCMFSNCGKIFSEAFKLYDHEAKHYKTFTCKFVDCGRVFHTQQQLDLHHNDHTIKKESKEPTLQSGSSLNKTQIILDASTIKETERSPEKYRAETVSVGKPETLESLLKASQTPIRTVDRFEIKTEVQDEVSIDEASPSVNLQEVDIESQQLSPSQQQWFSELQIAFDSLNLIRESPDPVPEPATDRVSSDTLFGSPSKPLVVKLEDCQSSAVPKRFYCVSENCNYVTLSSAAYWRHLNKVHDFGFEQINAVKQKYGHSATFQCQKCPRTFTRNPNLKTHYISAHQLSIEEIEELDLKRKKDKAAMTRLIAVQSTTNKQELQYQKPSDPGGTSVIQSLPSANMHSIALKQTGHTTNGHQRTKFSKPFPNGCQLAIAHLPQTEVSSHVAKRPLTAGKQANRPAAVKTSNDPLKKTDKKPSSSDALSQYKPYRCVHKDCEAAFAIQHNLILHYRAVHQSALSALEVNKEQDQNEADEAVDQEEEEDEPHISEFRCQVKDCSRIFQEVLHLMQHYLRLHEFTIDKVGDLLSVIRLGRFTCGHEGCTVSFTAFWKYVAHIKELHKDIRLSKPENMYKCEIEGCDRAYATKSNMLRHLMKKHNDYYLQRQPKPDDGAKQNSKTPYQLNKTSDGKENIESNKTSPQKDNDSKRTRKINNYWTKYEKPVLKSKVEASAMCTKSYPLQYPCMIKGCESVMNSEKSILKHYTVHGLSEKFLEQHRSHYIFCKKFPRQRNGSVRSDDSKSDQSSDSEPELMGHNGTEETQLEGSKPFLRKRTSPIIPAALLDSLSNDDSSDSSVVIKRKRGRPKRIVEKMVKRKKVSHAPKESESRDECSDSSVVPSEESSEHTTSLAAFKPMGFEMSFLKFLEQTNKTQPSLTCEIPLIGPWVRLSQLSTKETCIKFNNPQNLKSLDKVKIVVDKAFVGVSELMLKQLQNMQPMVLLEKK</sequence>
<feature type="region of interest" description="Disordered" evidence="13">
    <location>
        <begin position="1025"/>
        <end position="1057"/>
    </location>
</feature>
<keyword evidence="7" id="KW-0862">Zinc</keyword>
<feature type="domain" description="C2H2-type" evidence="14">
    <location>
        <begin position="1205"/>
        <end position="1230"/>
    </location>
</feature>
<feature type="region of interest" description="Disordered" evidence="13">
    <location>
        <begin position="1235"/>
        <end position="1282"/>
    </location>
</feature>
<evidence type="ECO:0000313" key="16">
    <source>
        <dbReference type="Proteomes" id="UP000694523"/>
    </source>
</evidence>
<feature type="compositionally biased region" description="Basic and acidic residues" evidence="13">
    <location>
        <begin position="1043"/>
        <end position="1052"/>
    </location>
</feature>
<evidence type="ECO:0000256" key="6">
    <source>
        <dbReference type="ARBA" id="ARBA00022771"/>
    </source>
</evidence>
<proteinExistence type="inferred from homology"/>
<evidence type="ECO:0000256" key="8">
    <source>
        <dbReference type="ARBA" id="ARBA00023015"/>
    </source>
</evidence>
<dbReference type="SUPFAM" id="SSF57667">
    <property type="entry name" value="beta-beta-alpha zinc fingers"/>
    <property type="match status" value="4"/>
</dbReference>
<keyword evidence="5" id="KW-0677">Repeat</keyword>
<reference evidence="15" key="2">
    <citation type="submission" date="2025-09" db="UniProtKB">
        <authorList>
            <consortium name="Ensembl"/>
        </authorList>
    </citation>
    <scope>IDENTIFICATION</scope>
</reference>
<feature type="domain" description="C2H2-type" evidence="14">
    <location>
        <begin position="445"/>
        <end position="472"/>
    </location>
</feature>
<dbReference type="InterPro" id="IPR058902">
    <property type="entry name" value="zf_C2H2_ZNF292/Rlf"/>
</dbReference>
<evidence type="ECO:0000256" key="4">
    <source>
        <dbReference type="ARBA" id="ARBA00022723"/>
    </source>
</evidence>
<keyword evidence="4" id="KW-0479">Metal-binding</keyword>
<keyword evidence="11" id="KW-0539">Nucleus</keyword>
<evidence type="ECO:0000256" key="11">
    <source>
        <dbReference type="ARBA" id="ARBA00023242"/>
    </source>
</evidence>
<dbReference type="PROSITE" id="PS00028">
    <property type="entry name" value="ZINC_FINGER_C2H2_1"/>
    <property type="match status" value="10"/>
</dbReference>
<keyword evidence="8" id="KW-0805">Transcription regulation</keyword>
<dbReference type="GO" id="GO:0003677">
    <property type="term" value="F:DNA binding"/>
    <property type="evidence" value="ECO:0007669"/>
    <property type="project" value="UniProtKB-KW"/>
</dbReference>
<dbReference type="Pfam" id="PF26218">
    <property type="entry name" value="zf_C2H2_ZNF292"/>
    <property type="match status" value="2"/>
</dbReference>
<name>A0A8C6S8A2_9GOBI</name>
<feature type="region of interest" description="Disordered" evidence="13">
    <location>
        <begin position="950"/>
        <end position="970"/>
    </location>
</feature>
<evidence type="ECO:0000256" key="13">
    <source>
        <dbReference type="SAM" id="MobiDB-lite"/>
    </source>
</evidence>
<evidence type="ECO:0000256" key="5">
    <source>
        <dbReference type="ARBA" id="ARBA00022737"/>
    </source>
</evidence>
<dbReference type="SMART" id="SM00355">
    <property type="entry name" value="ZnF_C2H2"/>
    <property type="match status" value="14"/>
</dbReference>
<feature type="region of interest" description="Disordered" evidence="13">
    <location>
        <begin position="1415"/>
        <end position="1478"/>
    </location>
</feature>
<dbReference type="GO" id="GO:0005634">
    <property type="term" value="C:nucleus"/>
    <property type="evidence" value="ECO:0007669"/>
    <property type="project" value="UniProtKB-SubCell"/>
</dbReference>
<evidence type="ECO:0000256" key="7">
    <source>
        <dbReference type="ARBA" id="ARBA00022833"/>
    </source>
</evidence>
<comment type="subcellular location">
    <subcellularLocation>
        <location evidence="1">Nucleus</location>
    </subcellularLocation>
</comment>
<dbReference type="InterPro" id="IPR013087">
    <property type="entry name" value="Znf_C2H2_type"/>
</dbReference>
<feature type="compositionally biased region" description="Low complexity" evidence="13">
    <location>
        <begin position="1415"/>
        <end position="1426"/>
    </location>
</feature>
<feature type="domain" description="C2H2-type" evidence="14">
    <location>
        <begin position="535"/>
        <end position="564"/>
    </location>
</feature>
<reference evidence="15" key="1">
    <citation type="submission" date="2025-08" db="UniProtKB">
        <authorList>
            <consortium name="Ensembl"/>
        </authorList>
    </citation>
    <scope>IDENTIFICATION</scope>
</reference>
<evidence type="ECO:0000256" key="2">
    <source>
        <dbReference type="ARBA" id="ARBA00006991"/>
    </source>
</evidence>
<feature type="compositionally biased region" description="Basic and acidic residues" evidence="13">
    <location>
        <begin position="1259"/>
        <end position="1279"/>
    </location>
</feature>
<accession>A0A8C6S8A2</accession>
<dbReference type="Ensembl" id="ENSNMLT00000002672.1">
    <property type="protein sequence ID" value="ENSNMLP00000002321.1"/>
    <property type="gene ID" value="ENSNMLG00000001727.1"/>
</dbReference>
<dbReference type="InterPro" id="IPR052251">
    <property type="entry name" value="GH-ZnFinger_Regulators"/>
</dbReference>
<feature type="domain" description="C2H2-type" evidence="14">
    <location>
        <begin position="1124"/>
        <end position="1149"/>
    </location>
</feature>
<dbReference type="Pfam" id="PF00096">
    <property type="entry name" value="zf-C2H2"/>
    <property type="match status" value="2"/>
</dbReference>
<dbReference type="PANTHER" id="PTHR15507">
    <property type="entry name" value="ZINC FINGER PROTEIN RLF"/>
    <property type="match status" value="1"/>
</dbReference>
<dbReference type="GO" id="GO:0008270">
    <property type="term" value="F:zinc ion binding"/>
    <property type="evidence" value="ECO:0007669"/>
    <property type="project" value="UniProtKB-KW"/>
</dbReference>
<keyword evidence="9" id="KW-0238">DNA-binding</keyword>
<feature type="domain" description="C2H2-type" evidence="14">
    <location>
        <begin position="895"/>
        <end position="918"/>
    </location>
</feature>
<evidence type="ECO:0000256" key="10">
    <source>
        <dbReference type="ARBA" id="ARBA00023163"/>
    </source>
</evidence>
<feature type="compositionally biased region" description="Polar residues" evidence="13">
    <location>
        <begin position="1246"/>
        <end position="1258"/>
    </location>
</feature>
<dbReference type="InterPro" id="IPR036236">
    <property type="entry name" value="Znf_C2H2_sf"/>
</dbReference>
<protein>
    <recommendedName>
        <fullName evidence="14">C2H2-type domain-containing protein</fullName>
    </recommendedName>
</protein>
<evidence type="ECO:0000256" key="1">
    <source>
        <dbReference type="ARBA" id="ARBA00004123"/>
    </source>
</evidence>
<feature type="domain" description="C2H2-type" evidence="14">
    <location>
        <begin position="576"/>
        <end position="603"/>
    </location>
</feature>
<feature type="domain" description="C2H2-type" evidence="14">
    <location>
        <begin position="1063"/>
        <end position="1093"/>
    </location>
</feature>